<sequence length="257" mass="28838">VTAQGNGWLPEQIVNRQAQLDATLYDPLTTTRIFFTDRGITELAAKLQWIYTGLTPQQAITAYENQGWNTINNQDLEINLLTHARGDLAAAETLFQVINDAPDSGTLMSQNPGGIDRRINHFNVADENLPEGARKADIIRHRNRRARELNDDTFGNFEVVDENTANYTSYQITTENLDPNSHARELLDRVHQILADINTKTVDNINDLADGSQHPIFARIEALTPADNAKLPVNRQKAALHQARNAKHDQITRIEAD</sequence>
<keyword evidence="2" id="KW-1185">Reference proteome</keyword>
<feature type="non-terminal residue" evidence="1">
    <location>
        <position position="1"/>
    </location>
</feature>
<name>A0ACA9NQZ4_9GLOM</name>
<dbReference type="Proteomes" id="UP000789920">
    <property type="component" value="Unassembled WGS sequence"/>
</dbReference>
<reference evidence="1" key="1">
    <citation type="submission" date="2021-06" db="EMBL/GenBank/DDBJ databases">
        <authorList>
            <person name="Kallberg Y."/>
            <person name="Tangrot J."/>
            <person name="Rosling A."/>
        </authorList>
    </citation>
    <scope>NUCLEOTIDE SEQUENCE</scope>
    <source>
        <strain evidence="1">MA461A</strain>
    </source>
</reference>
<gene>
    <name evidence="1" type="ORF">RPERSI_LOCUS8511</name>
</gene>
<accession>A0ACA9NQZ4</accession>
<dbReference type="EMBL" id="CAJVQC010015433">
    <property type="protein sequence ID" value="CAG8666951.1"/>
    <property type="molecule type" value="Genomic_DNA"/>
</dbReference>
<comment type="caution">
    <text evidence="1">The sequence shown here is derived from an EMBL/GenBank/DDBJ whole genome shotgun (WGS) entry which is preliminary data.</text>
</comment>
<evidence type="ECO:0000313" key="1">
    <source>
        <dbReference type="EMBL" id="CAG8666951.1"/>
    </source>
</evidence>
<organism evidence="1 2">
    <name type="scientific">Racocetra persica</name>
    <dbReference type="NCBI Taxonomy" id="160502"/>
    <lineage>
        <taxon>Eukaryota</taxon>
        <taxon>Fungi</taxon>
        <taxon>Fungi incertae sedis</taxon>
        <taxon>Mucoromycota</taxon>
        <taxon>Glomeromycotina</taxon>
        <taxon>Glomeromycetes</taxon>
        <taxon>Diversisporales</taxon>
        <taxon>Gigasporaceae</taxon>
        <taxon>Racocetra</taxon>
    </lineage>
</organism>
<protein>
    <submittedName>
        <fullName evidence="1">10456_t:CDS:1</fullName>
    </submittedName>
</protein>
<proteinExistence type="predicted"/>
<evidence type="ECO:0000313" key="2">
    <source>
        <dbReference type="Proteomes" id="UP000789920"/>
    </source>
</evidence>